<evidence type="ECO:0000256" key="2">
    <source>
        <dbReference type="SAM" id="Phobius"/>
    </source>
</evidence>
<proteinExistence type="predicted"/>
<comment type="caution">
    <text evidence="4">The sequence shown here is derived from an EMBL/GenBank/DDBJ whole genome shotgun (WGS) entry which is preliminary data.</text>
</comment>
<feature type="compositionally biased region" description="Polar residues" evidence="1">
    <location>
        <begin position="443"/>
        <end position="454"/>
    </location>
</feature>
<evidence type="ECO:0000256" key="1">
    <source>
        <dbReference type="SAM" id="MobiDB-lite"/>
    </source>
</evidence>
<evidence type="ECO:0000313" key="5">
    <source>
        <dbReference type="Proteomes" id="UP000009328"/>
    </source>
</evidence>
<sequence>MKFATILLSFLAHGLASHVYYECESFPDPSLSDKFEPQVKVTDVSKRSSVTIFNYDDVWKTNIPIKSADGNLYLRNEDFNTCTSELIKSGRCKKKDGFTLKVKKGFKTKSLIINRVLRPGEELKYPIKKAGNFCTIIYQYSDQDPTTKVSNIRSYGYLDLKSFEKLQSLILLSVIYVVIGVYIHFSSSKLLFHQRTNKKAHEKIYSFFFSLVFQTIFQAIVIHLENQGTKLRIYQLLIYYFVLSFTKFSCYLNLYKSSTYLAGDDTFKYNCFPIYFISILFVAEFCSLMDHAKVASRISEMLFLISLYSHSRKLMKSIQDFKVKLKYRNTRRLMIAAFMGSFVIHLLLTAPYNFMRGIKVVKLNNNSSIEALSYLAQNPMFLENQPSSFAEKIQCLVWPIIVLGFILIWREGYDNVTSVKSDQKDPAPDAKSKSVRESKNRNSKYVNPTSSFRSKSLPRSRAKKGRRN</sequence>
<protein>
    <submittedName>
        <fullName evidence="4">Membrane protein</fullName>
    </submittedName>
</protein>
<keyword evidence="2" id="KW-1133">Transmembrane helix</keyword>
<keyword evidence="2" id="KW-0812">Transmembrane</keyword>
<reference evidence="4 5" key="1">
    <citation type="journal article" date="2012" name="Eukaryot. Cell">
        <title>Draft genome sequence of Wickerhamomyces ciferrii NRRL Y-1031 F-60-10.</title>
        <authorList>
            <person name="Schneider J."/>
            <person name="Andrea H."/>
            <person name="Blom J."/>
            <person name="Jaenicke S."/>
            <person name="Ruckert C."/>
            <person name="Schorsch C."/>
            <person name="Szczepanowski R."/>
            <person name="Farwick M."/>
            <person name="Goesmann A."/>
            <person name="Puhler A."/>
            <person name="Schaffer S."/>
            <person name="Tauch A."/>
            <person name="Kohler T."/>
            <person name="Brinkrolf K."/>
        </authorList>
    </citation>
    <scope>NUCLEOTIDE SEQUENCE [LARGE SCALE GENOMIC DNA]</scope>
    <source>
        <strain evidence="5">ATCC 14091 / BCRC 22168 / CBS 111 / JCM 3599 / NBRC 0793 / NRRL Y-1031 F-60-10</strain>
    </source>
</reference>
<feature type="compositionally biased region" description="Basic residues" evidence="1">
    <location>
        <begin position="456"/>
        <end position="468"/>
    </location>
</feature>
<dbReference type="AlphaFoldDB" id="K0KU29"/>
<dbReference type="InParanoid" id="K0KU29"/>
<dbReference type="EMBL" id="CAIF01000164">
    <property type="protein sequence ID" value="CCH44919.1"/>
    <property type="molecule type" value="Genomic_DNA"/>
</dbReference>
<accession>K0KU29</accession>
<dbReference type="HOGENOM" id="CLU_572675_0_0_1"/>
<feature type="signal peptide" evidence="3">
    <location>
        <begin position="1"/>
        <end position="16"/>
    </location>
</feature>
<feature type="transmembrane region" description="Helical" evidence="2">
    <location>
        <begin position="332"/>
        <end position="354"/>
    </location>
</feature>
<keyword evidence="3" id="KW-0732">Signal</keyword>
<name>K0KU29_WICCF</name>
<feature type="region of interest" description="Disordered" evidence="1">
    <location>
        <begin position="418"/>
        <end position="468"/>
    </location>
</feature>
<feature type="compositionally biased region" description="Basic and acidic residues" evidence="1">
    <location>
        <begin position="421"/>
        <end position="440"/>
    </location>
</feature>
<keyword evidence="2" id="KW-0472">Membrane</keyword>
<feature type="chain" id="PRO_5003834976" evidence="3">
    <location>
        <begin position="17"/>
        <end position="468"/>
    </location>
</feature>
<evidence type="ECO:0000313" key="4">
    <source>
        <dbReference type="EMBL" id="CCH44919.1"/>
    </source>
</evidence>
<feature type="transmembrane region" description="Helical" evidence="2">
    <location>
        <begin position="204"/>
        <end position="224"/>
    </location>
</feature>
<gene>
    <name evidence="4" type="ORF">BN7_4488</name>
</gene>
<organism evidence="4 5">
    <name type="scientific">Wickerhamomyces ciferrii (strain ATCC 14091 / BCRC 22168 / CBS 111 / JCM 3599 / NBRC 0793 / NRRL Y-1031 F-60-10)</name>
    <name type="common">Yeast</name>
    <name type="synonym">Pichia ciferrii</name>
    <dbReference type="NCBI Taxonomy" id="1206466"/>
    <lineage>
        <taxon>Eukaryota</taxon>
        <taxon>Fungi</taxon>
        <taxon>Dikarya</taxon>
        <taxon>Ascomycota</taxon>
        <taxon>Saccharomycotina</taxon>
        <taxon>Saccharomycetes</taxon>
        <taxon>Phaffomycetales</taxon>
        <taxon>Wickerhamomycetaceae</taxon>
        <taxon>Wickerhamomyces</taxon>
    </lineage>
</organism>
<dbReference type="Proteomes" id="UP000009328">
    <property type="component" value="Unassembled WGS sequence"/>
</dbReference>
<feature type="transmembrane region" description="Helical" evidence="2">
    <location>
        <begin position="267"/>
        <end position="288"/>
    </location>
</feature>
<keyword evidence="5" id="KW-1185">Reference proteome</keyword>
<evidence type="ECO:0000256" key="3">
    <source>
        <dbReference type="SAM" id="SignalP"/>
    </source>
</evidence>
<feature type="transmembrane region" description="Helical" evidence="2">
    <location>
        <begin position="236"/>
        <end position="255"/>
    </location>
</feature>
<feature type="transmembrane region" description="Helical" evidence="2">
    <location>
        <begin position="169"/>
        <end position="192"/>
    </location>
</feature>